<comment type="subunit">
    <text evidence="5">Heterodimer of a catalytic subunit (MsrP) and a heme-binding subunit (MsrQ).</text>
</comment>
<keyword evidence="2 5" id="KW-0479">Metal-binding</keyword>
<comment type="cofactor">
    <cofactor evidence="5">
        <name>Mo-molybdopterin</name>
        <dbReference type="ChEBI" id="CHEBI:71302"/>
    </cofactor>
    <text evidence="5">Binds 1 Mo-molybdopterin (Mo-MPT) cofactor per subunit.</text>
</comment>
<feature type="binding site" evidence="5">
    <location>
        <position position="294"/>
    </location>
    <ligand>
        <name>Mo-molybdopterin</name>
        <dbReference type="ChEBI" id="CHEBI:71302"/>
    </ligand>
</feature>
<evidence type="ECO:0000313" key="8">
    <source>
        <dbReference type="Proteomes" id="UP000364291"/>
    </source>
</evidence>
<feature type="domain" description="Oxidoreductase molybdopterin-binding" evidence="6">
    <location>
        <begin position="168"/>
        <end position="321"/>
    </location>
</feature>
<evidence type="ECO:0000256" key="2">
    <source>
        <dbReference type="ARBA" id="ARBA00022723"/>
    </source>
</evidence>
<dbReference type="Pfam" id="PF00174">
    <property type="entry name" value="Oxidored_molyb"/>
    <property type="match status" value="1"/>
</dbReference>
<dbReference type="GO" id="GO:0043546">
    <property type="term" value="F:molybdopterin cofactor binding"/>
    <property type="evidence" value="ECO:0007669"/>
    <property type="project" value="UniProtKB-UniRule"/>
</dbReference>
<evidence type="ECO:0000256" key="5">
    <source>
        <dbReference type="HAMAP-Rule" id="MF_01206"/>
    </source>
</evidence>
<dbReference type="CDD" id="cd02107">
    <property type="entry name" value="YedY_like_Moco"/>
    <property type="match status" value="1"/>
</dbReference>
<dbReference type="GO" id="GO:0046872">
    <property type="term" value="F:metal ion binding"/>
    <property type="evidence" value="ECO:0007669"/>
    <property type="project" value="UniProtKB-KW"/>
</dbReference>
<keyword evidence="1 5" id="KW-0500">Molybdenum</keyword>
<keyword evidence="3 5" id="KW-0732">Signal</keyword>
<dbReference type="HAMAP" id="MF_01206">
    <property type="entry name" value="MsrP"/>
    <property type="match status" value="1"/>
</dbReference>
<gene>
    <name evidence="5" type="primary">msrP</name>
    <name evidence="7" type="ORF">PAP18089_03759</name>
</gene>
<evidence type="ECO:0000256" key="1">
    <source>
        <dbReference type="ARBA" id="ARBA00022505"/>
    </source>
</evidence>
<dbReference type="NCBIfam" id="NF003767">
    <property type="entry name" value="PRK05363.1"/>
    <property type="match status" value="1"/>
</dbReference>
<proteinExistence type="inferred from homology"/>
<dbReference type="PANTHER" id="PTHR43032">
    <property type="entry name" value="PROTEIN-METHIONINE-SULFOXIDE REDUCTASE"/>
    <property type="match status" value="1"/>
</dbReference>
<comment type="similarity">
    <text evidence="5">Belongs to the MsrP family.</text>
</comment>
<dbReference type="InterPro" id="IPR036374">
    <property type="entry name" value="OxRdtase_Mopterin-bd_sf"/>
</dbReference>
<protein>
    <recommendedName>
        <fullName evidence="5">Protein-methionine-sulfoxide reductase catalytic subunit MsrP</fullName>
        <ecNumber evidence="5">1.8.5.-</ecNumber>
    </recommendedName>
</protein>
<feature type="binding site" evidence="5">
    <location>
        <position position="148"/>
    </location>
    <ligand>
        <name>Mo-molybdopterin</name>
        <dbReference type="ChEBI" id="CHEBI:71302"/>
    </ligand>
</feature>
<dbReference type="AlphaFoldDB" id="A0A5E5PAR0"/>
<feature type="binding site" evidence="5">
    <location>
        <position position="289"/>
    </location>
    <ligand>
        <name>Mo-molybdopterin</name>
        <dbReference type="ChEBI" id="CHEBI:71302"/>
    </ligand>
</feature>
<dbReference type="EC" id="1.8.5.-" evidence="5"/>
<dbReference type="EMBL" id="CABPSX010000008">
    <property type="protein sequence ID" value="VVG72759.1"/>
    <property type="molecule type" value="Genomic_DNA"/>
</dbReference>
<dbReference type="PANTHER" id="PTHR43032:SF3">
    <property type="entry name" value="PROTEIN-METHIONINE-SULFOXIDE REDUCTASE CATALYTIC SUBUNIT MSRP"/>
    <property type="match status" value="1"/>
</dbReference>
<name>A0A5E5PAR0_9BURK</name>
<feature type="binding site" evidence="5">
    <location>
        <begin position="151"/>
        <end position="152"/>
    </location>
    <ligand>
        <name>Mo-molybdopterin</name>
        <dbReference type="ChEBI" id="CHEBI:71302"/>
    </ligand>
</feature>
<feature type="binding site" evidence="5">
    <location>
        <position position="241"/>
    </location>
    <ligand>
        <name>Mo-molybdopterin</name>
        <dbReference type="ChEBI" id="CHEBI:71302"/>
    </ligand>
</feature>
<evidence type="ECO:0000256" key="3">
    <source>
        <dbReference type="ARBA" id="ARBA00022729"/>
    </source>
</evidence>
<accession>A0A5E5PAR0</accession>
<dbReference type="GO" id="GO:0030091">
    <property type="term" value="P:protein repair"/>
    <property type="evidence" value="ECO:0007669"/>
    <property type="project" value="UniProtKB-UniRule"/>
</dbReference>
<comment type="catalytic activity">
    <reaction evidence="5">
        <text>L-methionyl-[protein] + a quinone + H2O = L-methionyl-(R)-S-oxide-[protein] + a quinol</text>
        <dbReference type="Rhea" id="RHEA:51296"/>
        <dbReference type="Rhea" id="RHEA-COMP:12313"/>
        <dbReference type="Rhea" id="RHEA-COMP:12314"/>
        <dbReference type="ChEBI" id="CHEBI:15377"/>
        <dbReference type="ChEBI" id="CHEBI:16044"/>
        <dbReference type="ChEBI" id="CHEBI:24646"/>
        <dbReference type="ChEBI" id="CHEBI:45764"/>
        <dbReference type="ChEBI" id="CHEBI:132124"/>
    </reaction>
</comment>
<feature type="binding site" evidence="5">
    <location>
        <position position="206"/>
    </location>
    <ligand>
        <name>Mo-molybdopterin</name>
        <dbReference type="ChEBI" id="CHEBI:71302"/>
    </ligand>
    <ligandPart>
        <name>Mo</name>
        <dbReference type="ChEBI" id="CHEBI:28685"/>
    </ligandPart>
</feature>
<dbReference type="GO" id="GO:0016672">
    <property type="term" value="F:oxidoreductase activity, acting on a sulfur group of donors, quinone or similar compound as acceptor"/>
    <property type="evidence" value="ECO:0007669"/>
    <property type="project" value="UniProtKB-UniRule"/>
</dbReference>
<dbReference type="InterPro" id="IPR000572">
    <property type="entry name" value="OxRdtase_Mopterin-bd_dom"/>
</dbReference>
<comment type="function">
    <text evidence="5">Part of the MsrPQ system that repairs oxidized periplasmic proteins containing methionine sulfoxide residues (Met-O), using respiratory chain electrons. Thus protects these proteins from oxidative-stress damage caused by reactive species of oxygen and chlorine generated by the host defense mechanisms. MsrPQ is essential for the maintenance of envelope integrity under bleach stress, rescuing a wide series of structurally unrelated periplasmic proteins from methionine oxidation. The catalytic subunit MsrP is non-stereospecific, being able to reduce both (R-) and (S-) diastereoisomers of methionine sulfoxide.</text>
</comment>
<evidence type="ECO:0000259" key="6">
    <source>
        <dbReference type="Pfam" id="PF00174"/>
    </source>
</evidence>
<sequence>MPAAFFIVPYDFPQCGRGNGVVRRAVSIDRRVGKPAVIATVMAAVPKGQSSGSEERIMKTSKSHLRGEDIPASSITPREVGTSRRRFLRASGAGLTGLGGAVLGVLPQRVAFAADSAGTGLAKLTAARNTRYAIADKPTDIQDVTTYNNFYEFGTDKSDPARRAGTLKPRPWQIAIEGEVKQPKVYDIDTLLKLAPLEERVYRHRCVEGWSMVIPWIGYSLAELIRQVQPTGNAKYVEFVTLADPKQMPGLSYPVLSWPYVEGLRMDEAMHPLSLLTFGLYGEVLPNQNGAPVRMVVPWKYGFKSAKSIVKIRFVEKMPLTSWNRAAPDEYGFYSNVNPGVDHPRWSQATERRIGDGGIFTPKRKTLIFNGYGEQVAGLYQGMDLRKFF</sequence>
<dbReference type="SUPFAM" id="SSF56524">
    <property type="entry name" value="Oxidoreductase molybdopterin-binding domain"/>
    <property type="match status" value="1"/>
</dbReference>
<organism evidence="7 8">
    <name type="scientific">Pandoraea apista</name>
    <dbReference type="NCBI Taxonomy" id="93218"/>
    <lineage>
        <taxon>Bacteria</taxon>
        <taxon>Pseudomonadati</taxon>
        <taxon>Pseudomonadota</taxon>
        <taxon>Betaproteobacteria</taxon>
        <taxon>Burkholderiales</taxon>
        <taxon>Burkholderiaceae</taxon>
        <taxon>Pandoraea</taxon>
    </lineage>
</organism>
<dbReference type="Gene3D" id="3.90.420.10">
    <property type="entry name" value="Oxidoreductase, molybdopterin-binding domain"/>
    <property type="match status" value="1"/>
</dbReference>
<dbReference type="Proteomes" id="UP000364291">
    <property type="component" value="Unassembled WGS sequence"/>
</dbReference>
<keyword evidence="4 5" id="KW-0560">Oxidoreductase</keyword>
<evidence type="ECO:0000256" key="4">
    <source>
        <dbReference type="ARBA" id="ARBA00023002"/>
    </source>
</evidence>
<evidence type="ECO:0000313" key="7">
    <source>
        <dbReference type="EMBL" id="VVG72759.1"/>
    </source>
</evidence>
<reference evidence="7 8" key="1">
    <citation type="submission" date="2019-08" db="EMBL/GenBank/DDBJ databases">
        <authorList>
            <person name="Peeters C."/>
        </authorList>
    </citation>
    <scope>NUCLEOTIDE SEQUENCE [LARGE SCALE GENOMIC DNA]</scope>
    <source>
        <strain evidence="7 8">LMG 18089</strain>
    </source>
</reference>
<dbReference type="InterPro" id="IPR022867">
    <property type="entry name" value="MsrP"/>
</dbReference>
<feature type="binding site" evidence="5">
    <location>
        <begin position="305"/>
        <end position="307"/>
    </location>
    <ligand>
        <name>Mo-molybdopterin</name>
        <dbReference type="ChEBI" id="CHEBI:71302"/>
    </ligand>
</feature>
<comment type="catalytic activity">
    <reaction evidence="5">
        <text>L-methionyl-[protein] + a quinone + H2O = L-methionyl-(S)-S-oxide-[protein] + a quinol</text>
        <dbReference type="Rhea" id="RHEA:51292"/>
        <dbReference type="Rhea" id="RHEA-COMP:12313"/>
        <dbReference type="Rhea" id="RHEA-COMP:12315"/>
        <dbReference type="ChEBI" id="CHEBI:15377"/>
        <dbReference type="ChEBI" id="CHEBI:16044"/>
        <dbReference type="ChEBI" id="CHEBI:24646"/>
        <dbReference type="ChEBI" id="CHEBI:44120"/>
        <dbReference type="ChEBI" id="CHEBI:132124"/>
    </reaction>
</comment>